<evidence type="ECO:0000259" key="6">
    <source>
        <dbReference type="PROSITE" id="PS50931"/>
    </source>
</evidence>
<dbReference type="PROSITE" id="PS50931">
    <property type="entry name" value="HTH_LYSR"/>
    <property type="match status" value="1"/>
</dbReference>
<dbReference type="FunFam" id="1.10.10.10:FF:000001">
    <property type="entry name" value="LysR family transcriptional regulator"/>
    <property type="match status" value="1"/>
</dbReference>
<feature type="region of interest" description="Disordered" evidence="5">
    <location>
        <begin position="290"/>
        <end position="322"/>
    </location>
</feature>
<keyword evidence="8" id="KW-1185">Reference proteome</keyword>
<dbReference type="GO" id="GO:0003677">
    <property type="term" value="F:DNA binding"/>
    <property type="evidence" value="ECO:0007669"/>
    <property type="project" value="UniProtKB-KW"/>
</dbReference>
<dbReference type="GO" id="GO:0003700">
    <property type="term" value="F:DNA-binding transcription factor activity"/>
    <property type="evidence" value="ECO:0007669"/>
    <property type="project" value="InterPro"/>
</dbReference>
<dbReference type="PANTHER" id="PTHR30419:SF8">
    <property type="entry name" value="NITROGEN ASSIMILATION TRANSCRIPTIONAL ACTIVATOR-RELATED"/>
    <property type="match status" value="1"/>
</dbReference>
<evidence type="ECO:0000256" key="3">
    <source>
        <dbReference type="ARBA" id="ARBA00023125"/>
    </source>
</evidence>
<dbReference type="PRINTS" id="PR00039">
    <property type="entry name" value="HTHLYSR"/>
</dbReference>
<feature type="compositionally biased region" description="Basic residues" evidence="5">
    <location>
        <begin position="299"/>
        <end position="311"/>
    </location>
</feature>
<comment type="similarity">
    <text evidence="1">Belongs to the LysR transcriptional regulatory family.</text>
</comment>
<evidence type="ECO:0000256" key="1">
    <source>
        <dbReference type="ARBA" id="ARBA00009437"/>
    </source>
</evidence>
<dbReference type="SUPFAM" id="SSF53850">
    <property type="entry name" value="Periplasmic binding protein-like II"/>
    <property type="match status" value="1"/>
</dbReference>
<keyword evidence="4" id="KW-0804">Transcription</keyword>
<evidence type="ECO:0000313" key="8">
    <source>
        <dbReference type="Proteomes" id="UP000529637"/>
    </source>
</evidence>
<dbReference type="InterPro" id="IPR050950">
    <property type="entry name" value="HTH-type_LysR_regulators"/>
</dbReference>
<keyword evidence="2" id="KW-0805">Transcription regulation</keyword>
<dbReference type="InterPro" id="IPR036390">
    <property type="entry name" value="WH_DNA-bd_sf"/>
</dbReference>
<protein>
    <submittedName>
        <fullName evidence="7">LysR family transcriptional regulator</fullName>
    </submittedName>
</protein>
<dbReference type="CDD" id="cd08440">
    <property type="entry name" value="PBP2_LTTR_like_4"/>
    <property type="match status" value="1"/>
</dbReference>
<dbReference type="AlphaFoldDB" id="A0A7Y6NKA6"/>
<accession>A0A7Y6NKA6</accession>
<feature type="domain" description="HTH lysR-type" evidence="6">
    <location>
        <begin position="1"/>
        <end position="60"/>
    </location>
</feature>
<evidence type="ECO:0000256" key="4">
    <source>
        <dbReference type="ARBA" id="ARBA00023163"/>
    </source>
</evidence>
<dbReference type="Pfam" id="PF00126">
    <property type="entry name" value="HTH_1"/>
    <property type="match status" value="1"/>
</dbReference>
<dbReference type="Proteomes" id="UP000529637">
    <property type="component" value="Unassembled WGS sequence"/>
</dbReference>
<comment type="caution">
    <text evidence="7">The sequence shown here is derived from an EMBL/GenBank/DDBJ whole genome shotgun (WGS) entry which is preliminary data.</text>
</comment>
<dbReference type="Gene3D" id="1.10.10.10">
    <property type="entry name" value="Winged helix-like DNA-binding domain superfamily/Winged helix DNA-binding domain"/>
    <property type="match status" value="1"/>
</dbReference>
<dbReference type="Pfam" id="PF03466">
    <property type="entry name" value="LysR_substrate"/>
    <property type="match status" value="1"/>
</dbReference>
<dbReference type="PANTHER" id="PTHR30419">
    <property type="entry name" value="HTH-TYPE TRANSCRIPTIONAL REGULATOR YBHD"/>
    <property type="match status" value="1"/>
</dbReference>
<dbReference type="SUPFAM" id="SSF46785">
    <property type="entry name" value="Winged helix' DNA-binding domain"/>
    <property type="match status" value="1"/>
</dbReference>
<dbReference type="EMBL" id="JABWMJ010000001">
    <property type="protein sequence ID" value="NUZ04710.1"/>
    <property type="molecule type" value="Genomic_DNA"/>
</dbReference>
<dbReference type="InterPro" id="IPR000847">
    <property type="entry name" value="LysR_HTH_N"/>
</dbReference>
<dbReference type="InterPro" id="IPR036388">
    <property type="entry name" value="WH-like_DNA-bd_sf"/>
</dbReference>
<reference evidence="7 8" key="1">
    <citation type="submission" date="2020-06" db="EMBL/GenBank/DDBJ databases">
        <title>Schlegella sp. ID0723 isolated from air conditioner.</title>
        <authorList>
            <person name="Kim D.Y."/>
            <person name="Kim D.-U."/>
        </authorList>
    </citation>
    <scope>NUCLEOTIDE SEQUENCE [LARGE SCALE GENOMIC DNA]</scope>
    <source>
        <strain evidence="7 8">ID0723</strain>
    </source>
</reference>
<evidence type="ECO:0000256" key="5">
    <source>
        <dbReference type="SAM" id="MobiDB-lite"/>
    </source>
</evidence>
<organism evidence="7 8">
    <name type="scientific">Piscinibacter koreensis</name>
    <dbReference type="NCBI Taxonomy" id="2742824"/>
    <lineage>
        <taxon>Bacteria</taxon>
        <taxon>Pseudomonadati</taxon>
        <taxon>Pseudomonadota</taxon>
        <taxon>Betaproteobacteria</taxon>
        <taxon>Burkholderiales</taxon>
        <taxon>Sphaerotilaceae</taxon>
        <taxon>Piscinibacter</taxon>
    </lineage>
</organism>
<evidence type="ECO:0000313" key="7">
    <source>
        <dbReference type="EMBL" id="NUZ04710.1"/>
    </source>
</evidence>
<name>A0A7Y6NKA6_9BURK</name>
<proteinExistence type="inferred from homology"/>
<keyword evidence="3" id="KW-0238">DNA-binding</keyword>
<dbReference type="RefSeq" id="WP_176065854.1">
    <property type="nucleotide sequence ID" value="NZ_JABWMJ010000001.1"/>
</dbReference>
<evidence type="ECO:0000256" key="2">
    <source>
        <dbReference type="ARBA" id="ARBA00023015"/>
    </source>
</evidence>
<dbReference type="GO" id="GO:0005829">
    <property type="term" value="C:cytosol"/>
    <property type="evidence" value="ECO:0007669"/>
    <property type="project" value="TreeGrafter"/>
</dbReference>
<sequence length="322" mass="35585">MPASIRQFRAFVLLIDERNFTRAASAMHLSQPAYSALIGALEADLGVRLFDRSKRHVELTPEGAELEGPARRALLEFDSAVASVHDRASLRRGRVSIALLPSLAANWLPDLLMRYRNAHPGISVDVFDVLSEGCIDHVLSGRADFALAATRAETPDLQAELFCADDSHLVCRADHPLASIEALRLRDLVPYPFIHMSRTSSVRQYLDAAFHPQSMRTVMEVDQLSTVTGMVRAGLGISVVPALALFHFDHPEIVTRPLSMPGLQRRIYVVRRRDRSLSAAAQRLHDLALEMRPGTASKQPRRAPRAARRTRGQAASEPSGKP</sequence>
<dbReference type="InterPro" id="IPR005119">
    <property type="entry name" value="LysR_subst-bd"/>
</dbReference>
<gene>
    <name evidence="7" type="ORF">HQN59_02945</name>
</gene>
<dbReference type="Gene3D" id="3.40.190.290">
    <property type="match status" value="1"/>
</dbReference>